<sequence length="101" mass="10924">GGETIRTGGFNHPKIKMTTRSIELTRKITSEGKEEDDLVAPVHLMSGGGIQSLKSFGVPAKCLVNQKRQVMIVVSNNNTNFGMLALSKWCHDHGSPGNCTD</sequence>
<proteinExistence type="predicted"/>
<feature type="non-terminal residue" evidence="1">
    <location>
        <position position="1"/>
    </location>
</feature>
<dbReference type="Proteomes" id="UP000823775">
    <property type="component" value="Unassembled WGS sequence"/>
</dbReference>
<evidence type="ECO:0000313" key="1">
    <source>
        <dbReference type="EMBL" id="MCD7453209.1"/>
    </source>
</evidence>
<name>A0ABS8S2W9_DATST</name>
<gene>
    <name evidence="1" type="ORF">HAX54_020083</name>
</gene>
<organism evidence="1 2">
    <name type="scientific">Datura stramonium</name>
    <name type="common">Jimsonweed</name>
    <name type="synonym">Common thornapple</name>
    <dbReference type="NCBI Taxonomy" id="4076"/>
    <lineage>
        <taxon>Eukaryota</taxon>
        <taxon>Viridiplantae</taxon>
        <taxon>Streptophyta</taxon>
        <taxon>Embryophyta</taxon>
        <taxon>Tracheophyta</taxon>
        <taxon>Spermatophyta</taxon>
        <taxon>Magnoliopsida</taxon>
        <taxon>eudicotyledons</taxon>
        <taxon>Gunneridae</taxon>
        <taxon>Pentapetalae</taxon>
        <taxon>asterids</taxon>
        <taxon>lamiids</taxon>
        <taxon>Solanales</taxon>
        <taxon>Solanaceae</taxon>
        <taxon>Solanoideae</taxon>
        <taxon>Datureae</taxon>
        <taxon>Datura</taxon>
    </lineage>
</organism>
<reference evidence="1 2" key="1">
    <citation type="journal article" date="2021" name="BMC Genomics">
        <title>Datura genome reveals duplications of psychoactive alkaloid biosynthetic genes and high mutation rate following tissue culture.</title>
        <authorList>
            <person name="Rajewski A."/>
            <person name="Carter-House D."/>
            <person name="Stajich J."/>
            <person name="Litt A."/>
        </authorList>
    </citation>
    <scope>NUCLEOTIDE SEQUENCE [LARGE SCALE GENOMIC DNA]</scope>
    <source>
        <strain evidence="1">AR-01</strain>
    </source>
</reference>
<comment type="caution">
    <text evidence="1">The sequence shown here is derived from an EMBL/GenBank/DDBJ whole genome shotgun (WGS) entry which is preliminary data.</text>
</comment>
<dbReference type="EMBL" id="JACEIK010000243">
    <property type="protein sequence ID" value="MCD7453209.1"/>
    <property type="molecule type" value="Genomic_DNA"/>
</dbReference>
<protein>
    <submittedName>
        <fullName evidence="1">Uncharacterized protein</fullName>
    </submittedName>
</protein>
<accession>A0ABS8S2W9</accession>
<keyword evidence="2" id="KW-1185">Reference proteome</keyword>
<evidence type="ECO:0000313" key="2">
    <source>
        <dbReference type="Proteomes" id="UP000823775"/>
    </source>
</evidence>